<evidence type="ECO:0000313" key="1">
    <source>
        <dbReference type="EMBL" id="REC47279.1"/>
    </source>
</evidence>
<dbReference type="RefSeq" id="WP_115928488.1">
    <property type="nucleotide sequence ID" value="NZ_QNVV01000009.1"/>
</dbReference>
<dbReference type="GO" id="GO:0016301">
    <property type="term" value="F:kinase activity"/>
    <property type="evidence" value="ECO:0007669"/>
    <property type="project" value="UniProtKB-KW"/>
</dbReference>
<dbReference type="OrthoDB" id="9813917at2"/>
<dbReference type="Pfam" id="PF13238">
    <property type="entry name" value="AAA_18"/>
    <property type="match status" value="1"/>
</dbReference>
<dbReference type="PANTHER" id="PTHR37816:SF2">
    <property type="entry name" value="DNA TOPOLOGY MODULATION PROTEIN FLAR-RELATED PROTEIN"/>
    <property type="match status" value="1"/>
</dbReference>
<name>A0A3D9B174_9FLAO</name>
<dbReference type="InterPro" id="IPR052922">
    <property type="entry name" value="Cytidylate_Kinase-2"/>
</dbReference>
<organism evidence="1 2">
    <name type="scientific">Chryseobacterium pennipullorum</name>
    <dbReference type="NCBI Taxonomy" id="2258963"/>
    <lineage>
        <taxon>Bacteria</taxon>
        <taxon>Pseudomonadati</taxon>
        <taxon>Bacteroidota</taxon>
        <taxon>Flavobacteriia</taxon>
        <taxon>Flavobacteriales</taxon>
        <taxon>Weeksellaceae</taxon>
        <taxon>Chryseobacterium group</taxon>
        <taxon>Chryseobacterium</taxon>
    </lineage>
</organism>
<proteinExistence type="predicted"/>
<dbReference type="InterPro" id="IPR027417">
    <property type="entry name" value="P-loop_NTPase"/>
</dbReference>
<dbReference type="AlphaFoldDB" id="A0A3D9B174"/>
<dbReference type="Gene3D" id="3.40.50.300">
    <property type="entry name" value="P-loop containing nucleotide triphosphate hydrolases"/>
    <property type="match status" value="1"/>
</dbReference>
<protein>
    <submittedName>
        <fullName evidence="1">Adenylate kinase</fullName>
    </submittedName>
</protein>
<dbReference type="Proteomes" id="UP000256257">
    <property type="component" value="Unassembled WGS sequence"/>
</dbReference>
<accession>A0A3D9B174</accession>
<dbReference type="NCBIfam" id="NF004861">
    <property type="entry name" value="PRK06217.1"/>
    <property type="match status" value="1"/>
</dbReference>
<comment type="caution">
    <text evidence="1">The sequence shown here is derived from an EMBL/GenBank/DDBJ whole genome shotgun (WGS) entry which is preliminary data.</text>
</comment>
<dbReference type="EMBL" id="QNVV01000009">
    <property type="protein sequence ID" value="REC47279.1"/>
    <property type="molecule type" value="Genomic_DNA"/>
</dbReference>
<keyword evidence="1" id="KW-0418">Kinase</keyword>
<dbReference type="PANTHER" id="PTHR37816">
    <property type="entry name" value="YALI0E33011P"/>
    <property type="match status" value="1"/>
</dbReference>
<evidence type="ECO:0000313" key="2">
    <source>
        <dbReference type="Proteomes" id="UP000256257"/>
    </source>
</evidence>
<dbReference type="SUPFAM" id="SSF52540">
    <property type="entry name" value="P-loop containing nucleoside triphosphate hydrolases"/>
    <property type="match status" value="1"/>
</dbReference>
<keyword evidence="1" id="KW-0808">Transferase</keyword>
<reference evidence="1 2" key="1">
    <citation type="submission" date="2018-06" db="EMBL/GenBank/DDBJ databases">
        <title>Novel Chryseobacterium species.</title>
        <authorList>
            <person name="Newman J."/>
            <person name="Hugo C."/>
            <person name="Oosthuizen L."/>
            <person name="Charimba G."/>
        </authorList>
    </citation>
    <scope>NUCLEOTIDE SEQUENCE [LARGE SCALE GENOMIC DNA]</scope>
    <source>
        <strain evidence="1 2">7_F195</strain>
    </source>
</reference>
<gene>
    <name evidence="1" type="ORF">DRF67_11725</name>
</gene>
<keyword evidence="2" id="KW-1185">Reference proteome</keyword>
<sequence length="189" mass="22250">MRIHIFGASGSGVTTLGKALSEKLGIEYFDSDDFFWLKTKIPFTEKQNPETRNSIISEILHTHENWIFGGSIIHWGEDVFPAFDLIVFLYLPPEIRMERLRKREYERYGDVIIANPERAKQFQEFMNWAKDYDHDTGIATRTLKAHLEWLSGKDTPLIEISGDYDPEEKINMILDEIKQRRFQINKRLL</sequence>